<evidence type="ECO:0000313" key="1">
    <source>
        <dbReference type="EMBL" id="GAG18713.1"/>
    </source>
</evidence>
<dbReference type="AlphaFoldDB" id="X0W248"/>
<gene>
    <name evidence="1" type="ORF">S01H1_47075</name>
</gene>
<organism evidence="1">
    <name type="scientific">marine sediment metagenome</name>
    <dbReference type="NCBI Taxonomy" id="412755"/>
    <lineage>
        <taxon>unclassified sequences</taxon>
        <taxon>metagenomes</taxon>
        <taxon>ecological metagenomes</taxon>
    </lineage>
</organism>
<proteinExistence type="predicted"/>
<protein>
    <submittedName>
        <fullName evidence="1">Uncharacterized protein</fullName>
    </submittedName>
</protein>
<comment type="caution">
    <text evidence="1">The sequence shown here is derived from an EMBL/GenBank/DDBJ whole genome shotgun (WGS) entry which is preliminary data.</text>
</comment>
<dbReference type="EMBL" id="BARS01030171">
    <property type="protein sequence ID" value="GAG18713.1"/>
    <property type="molecule type" value="Genomic_DNA"/>
</dbReference>
<sequence length="60" mass="6742">MGKIKDKKQITIVSIKGGEIDIDALRRNRIENLKTMINNEDYVNEAIVKLANSLIAGLMK</sequence>
<reference evidence="1" key="1">
    <citation type="journal article" date="2014" name="Front. Microbiol.">
        <title>High frequency of phylogenetically diverse reductive dehalogenase-homologous genes in deep subseafloor sedimentary metagenomes.</title>
        <authorList>
            <person name="Kawai M."/>
            <person name="Futagami T."/>
            <person name="Toyoda A."/>
            <person name="Takaki Y."/>
            <person name="Nishi S."/>
            <person name="Hori S."/>
            <person name="Arai W."/>
            <person name="Tsubouchi T."/>
            <person name="Morono Y."/>
            <person name="Uchiyama I."/>
            <person name="Ito T."/>
            <person name="Fujiyama A."/>
            <person name="Inagaki F."/>
            <person name="Takami H."/>
        </authorList>
    </citation>
    <scope>NUCLEOTIDE SEQUENCE</scope>
    <source>
        <strain evidence="1">Expedition CK06-06</strain>
    </source>
</reference>
<accession>X0W248</accession>
<name>X0W248_9ZZZZ</name>